<reference evidence="3 4" key="1">
    <citation type="submission" date="2019-03" db="EMBL/GenBank/DDBJ databases">
        <title>Genomic Encyclopedia of Type Strains, Phase IV (KMG-IV): sequencing the most valuable type-strain genomes for metagenomic binning, comparative biology and taxonomic classification.</title>
        <authorList>
            <person name="Goeker M."/>
        </authorList>
    </citation>
    <scope>NUCLEOTIDE SEQUENCE [LARGE SCALE GENOMIC DNA]</scope>
    <source>
        <strain evidence="3 4">DSM 45934</strain>
    </source>
</reference>
<dbReference type="Pfam" id="PF00857">
    <property type="entry name" value="Isochorismatase"/>
    <property type="match status" value="1"/>
</dbReference>
<dbReference type="InterPro" id="IPR000868">
    <property type="entry name" value="Isochorismatase-like_dom"/>
</dbReference>
<dbReference type="RefSeq" id="WP_132113565.1">
    <property type="nucleotide sequence ID" value="NZ_SLWS01000002.1"/>
</dbReference>
<keyword evidence="1" id="KW-0732">Signal</keyword>
<dbReference type="InterPro" id="IPR053152">
    <property type="entry name" value="Hydrolase_YcaC-like"/>
</dbReference>
<feature type="domain" description="Isochorismatase-like" evidence="2">
    <location>
        <begin position="41"/>
        <end position="192"/>
    </location>
</feature>
<dbReference type="InterPro" id="IPR006311">
    <property type="entry name" value="TAT_signal"/>
</dbReference>
<dbReference type="EMBL" id="SLWS01000002">
    <property type="protein sequence ID" value="TCO62068.1"/>
    <property type="molecule type" value="Genomic_DNA"/>
</dbReference>
<organism evidence="3 4">
    <name type="scientific">Actinocrispum wychmicini</name>
    <dbReference type="NCBI Taxonomy" id="1213861"/>
    <lineage>
        <taxon>Bacteria</taxon>
        <taxon>Bacillati</taxon>
        <taxon>Actinomycetota</taxon>
        <taxon>Actinomycetes</taxon>
        <taxon>Pseudonocardiales</taxon>
        <taxon>Pseudonocardiaceae</taxon>
        <taxon>Actinocrispum</taxon>
    </lineage>
</organism>
<feature type="signal peptide" evidence="1">
    <location>
        <begin position="1"/>
        <end position="20"/>
    </location>
</feature>
<evidence type="ECO:0000313" key="3">
    <source>
        <dbReference type="EMBL" id="TCO62068.1"/>
    </source>
</evidence>
<name>A0A4R2JXE4_9PSEU</name>
<keyword evidence="4" id="KW-1185">Reference proteome</keyword>
<proteinExistence type="predicted"/>
<accession>A0A4R2JXE4</accession>
<sequence length="228" mass="24207">MTSRRTVLTGTAAAAAGVLAAPRAAAEQPARSPIWRQEDVALLLVDYQPETFAGLRGADPRVIELNARLLARMAVALSIPVVLTTVGVAMGINGPTVPALLGDVPGFQPIDRSTMDAWDDPAVRRAVHATGRRRVVIGGLYSEICVAFPTVHMLAAGLDLAVIGDAIAGQSTTAYDRALDRMIHAGATASTAMAMVLEWFRDWASPQARRALPVLQWYNAELGRQASS</sequence>
<comment type="caution">
    <text evidence="3">The sequence shown here is derived from an EMBL/GenBank/DDBJ whole genome shotgun (WGS) entry which is preliminary data.</text>
</comment>
<dbReference type="Gene3D" id="3.40.50.850">
    <property type="entry name" value="Isochorismatase-like"/>
    <property type="match status" value="1"/>
</dbReference>
<dbReference type="PROSITE" id="PS51318">
    <property type="entry name" value="TAT"/>
    <property type="match status" value="1"/>
</dbReference>
<evidence type="ECO:0000256" key="1">
    <source>
        <dbReference type="SAM" id="SignalP"/>
    </source>
</evidence>
<protein>
    <submittedName>
        <fullName evidence="3">Nicotinamidase-related amidase</fullName>
    </submittedName>
</protein>
<dbReference type="PANTHER" id="PTHR43559:SF1">
    <property type="entry name" value="HYDROLASE"/>
    <property type="match status" value="1"/>
</dbReference>
<dbReference type="Proteomes" id="UP000295680">
    <property type="component" value="Unassembled WGS sequence"/>
</dbReference>
<evidence type="ECO:0000313" key="4">
    <source>
        <dbReference type="Proteomes" id="UP000295680"/>
    </source>
</evidence>
<dbReference type="OrthoDB" id="9789777at2"/>
<evidence type="ECO:0000259" key="2">
    <source>
        <dbReference type="Pfam" id="PF00857"/>
    </source>
</evidence>
<feature type="chain" id="PRO_5038525584" evidence="1">
    <location>
        <begin position="21"/>
        <end position="228"/>
    </location>
</feature>
<dbReference type="InterPro" id="IPR036380">
    <property type="entry name" value="Isochorismatase-like_sf"/>
</dbReference>
<gene>
    <name evidence="3" type="ORF">EV192_102205</name>
</gene>
<dbReference type="PANTHER" id="PTHR43559">
    <property type="entry name" value="HYDROLASE YCAC-RELATED"/>
    <property type="match status" value="1"/>
</dbReference>
<dbReference type="SUPFAM" id="SSF52499">
    <property type="entry name" value="Isochorismatase-like hydrolases"/>
    <property type="match status" value="1"/>
</dbReference>
<dbReference type="AlphaFoldDB" id="A0A4R2JXE4"/>